<dbReference type="GO" id="GO:0004315">
    <property type="term" value="F:3-oxoacyl-[acyl-carrier-protein] synthase activity"/>
    <property type="evidence" value="ECO:0007669"/>
    <property type="project" value="UniProtKB-EC"/>
</dbReference>
<proteinExistence type="predicted"/>
<dbReference type="SUPFAM" id="SSF47336">
    <property type="entry name" value="ACP-like"/>
    <property type="match status" value="1"/>
</dbReference>
<dbReference type="EC" id="2.3.1.41" evidence="4"/>
<feature type="domain" description="Carrier" evidence="3">
    <location>
        <begin position="4"/>
        <end position="78"/>
    </location>
</feature>
<dbReference type="Pfam" id="PF00550">
    <property type="entry name" value="PP-binding"/>
    <property type="match status" value="1"/>
</dbReference>
<accession>A0A1M7YVJ2</accession>
<dbReference type="EMBL" id="FRFG01000027">
    <property type="protein sequence ID" value="SHO56625.1"/>
    <property type="molecule type" value="Genomic_DNA"/>
</dbReference>
<dbReference type="AlphaFoldDB" id="A0A1M7YVJ2"/>
<dbReference type="SMART" id="SM00823">
    <property type="entry name" value="PKS_PP"/>
    <property type="match status" value="1"/>
</dbReference>
<dbReference type="GO" id="GO:0031177">
    <property type="term" value="F:phosphopantetheine binding"/>
    <property type="evidence" value="ECO:0007669"/>
    <property type="project" value="InterPro"/>
</dbReference>
<name>A0A1M7YVJ2_9VIBR</name>
<sequence>MKEKNPTQWLKDYLEPMFQKNNLPVSVDTSFDSLGLDSVTRVEMIGGLEEALGMDLDPTLGFEYPTIASLSQYVTAQGND</sequence>
<dbReference type="InterPro" id="IPR020806">
    <property type="entry name" value="PKS_PP-bd"/>
</dbReference>
<reference evidence="5" key="1">
    <citation type="submission" date="2016-12" db="EMBL/GenBank/DDBJ databases">
        <authorList>
            <person name="Rodrigo-Torres L."/>
            <person name="Arahal R.D."/>
            <person name="Lucena T."/>
        </authorList>
    </citation>
    <scope>NUCLEOTIDE SEQUENCE [LARGE SCALE GENOMIC DNA]</scope>
</reference>
<evidence type="ECO:0000259" key="3">
    <source>
        <dbReference type="PROSITE" id="PS50075"/>
    </source>
</evidence>
<dbReference type="STRING" id="1117707.VQ7734_02394"/>
<keyword evidence="2" id="KW-0597">Phosphoprotein</keyword>
<dbReference type="InterPro" id="IPR009081">
    <property type="entry name" value="PP-bd_ACP"/>
</dbReference>
<dbReference type="PROSITE" id="PS50075">
    <property type="entry name" value="CARRIER"/>
    <property type="match status" value="1"/>
</dbReference>
<evidence type="ECO:0000256" key="2">
    <source>
        <dbReference type="ARBA" id="ARBA00022553"/>
    </source>
</evidence>
<organism evidence="4 5">
    <name type="scientific">Vibrio quintilis</name>
    <dbReference type="NCBI Taxonomy" id="1117707"/>
    <lineage>
        <taxon>Bacteria</taxon>
        <taxon>Pseudomonadati</taxon>
        <taxon>Pseudomonadota</taxon>
        <taxon>Gammaproteobacteria</taxon>
        <taxon>Vibrionales</taxon>
        <taxon>Vibrionaceae</taxon>
        <taxon>Vibrio</taxon>
    </lineage>
</organism>
<evidence type="ECO:0000313" key="4">
    <source>
        <dbReference type="EMBL" id="SHO56625.1"/>
    </source>
</evidence>
<evidence type="ECO:0000256" key="1">
    <source>
        <dbReference type="ARBA" id="ARBA00022450"/>
    </source>
</evidence>
<keyword evidence="4" id="KW-0012">Acyltransferase</keyword>
<dbReference type="SMART" id="SM01294">
    <property type="entry name" value="PKS_PP_betabranch"/>
    <property type="match status" value="1"/>
</dbReference>
<keyword evidence="5" id="KW-1185">Reference proteome</keyword>
<keyword evidence="4" id="KW-0808">Transferase</keyword>
<dbReference type="RefSeq" id="WP_073582797.1">
    <property type="nucleotide sequence ID" value="NZ_AP024898.1"/>
</dbReference>
<dbReference type="Gene3D" id="1.10.1200.10">
    <property type="entry name" value="ACP-like"/>
    <property type="match status" value="1"/>
</dbReference>
<evidence type="ECO:0000313" key="5">
    <source>
        <dbReference type="Proteomes" id="UP000184600"/>
    </source>
</evidence>
<dbReference type="OrthoDB" id="9023404at2"/>
<dbReference type="InterPro" id="IPR036736">
    <property type="entry name" value="ACP-like_sf"/>
</dbReference>
<keyword evidence="1" id="KW-0596">Phosphopantetheine</keyword>
<dbReference type="Proteomes" id="UP000184600">
    <property type="component" value="Unassembled WGS sequence"/>
</dbReference>
<protein>
    <submittedName>
        <fullName evidence="4">Phenolphthiocerol synthesis polyketide synthase type I Pks15/1</fullName>
        <ecNumber evidence="4">2.3.1.41</ecNumber>
    </submittedName>
</protein>
<gene>
    <name evidence="4" type="ORF">VQ7734_02394</name>
</gene>